<keyword evidence="6" id="KW-1185">Reference proteome</keyword>
<comment type="caution">
    <text evidence="5">The sequence shown here is derived from an EMBL/GenBank/DDBJ whole genome shotgun (WGS) entry which is preliminary data.</text>
</comment>
<reference evidence="5 6" key="1">
    <citation type="submission" date="2022-08" db="EMBL/GenBank/DDBJ databases">
        <title>Bacterial and archaeal communities from various locations to study Microbial Dark Matter (Phase II).</title>
        <authorList>
            <person name="Stepanauskas R."/>
        </authorList>
    </citation>
    <scope>NUCLEOTIDE SEQUENCE [LARGE SCALE GENOMIC DNA]</scope>
    <source>
        <strain evidence="5 6">PD1</strain>
    </source>
</reference>
<organism evidence="5 6">
    <name type="scientific">Candidatus Fervidibacter sacchari</name>
    <dbReference type="NCBI Taxonomy" id="1448929"/>
    <lineage>
        <taxon>Bacteria</taxon>
        <taxon>Candidatus Fervidibacterota</taxon>
        <taxon>Candidatus Fervidibacter</taxon>
    </lineage>
</organism>
<evidence type="ECO:0000313" key="5">
    <source>
        <dbReference type="EMBL" id="MCS3920142.1"/>
    </source>
</evidence>
<accession>A0ABT2EQD4</accession>
<feature type="chain" id="PRO_5045878361" evidence="3">
    <location>
        <begin position="24"/>
        <end position="295"/>
    </location>
</feature>
<dbReference type="PANTHER" id="PTHR30535">
    <property type="entry name" value="VITAMIN B12-BINDING PROTEIN"/>
    <property type="match status" value="1"/>
</dbReference>
<feature type="domain" description="Fe/B12 periplasmic-binding" evidence="4">
    <location>
        <begin position="42"/>
        <end position="295"/>
    </location>
</feature>
<keyword evidence="2" id="KW-0175">Coiled coil</keyword>
<dbReference type="InterPro" id="IPR002491">
    <property type="entry name" value="ABC_transptr_periplasmic_BD"/>
</dbReference>
<dbReference type="InterPro" id="IPR054828">
    <property type="entry name" value="Vit_B12_bind_prot"/>
</dbReference>
<protein>
    <submittedName>
        <fullName evidence="5">Iron complex transport system substrate-binding protein</fullName>
    </submittedName>
</protein>
<evidence type="ECO:0000256" key="2">
    <source>
        <dbReference type="SAM" id="Coils"/>
    </source>
</evidence>
<dbReference type="Gene3D" id="3.40.50.1980">
    <property type="entry name" value="Nitrogenase molybdenum iron protein domain"/>
    <property type="match status" value="2"/>
</dbReference>
<proteinExistence type="predicted"/>
<dbReference type="Proteomes" id="UP001204798">
    <property type="component" value="Unassembled WGS sequence"/>
</dbReference>
<dbReference type="PANTHER" id="PTHR30535:SF34">
    <property type="entry name" value="MOLYBDATE-BINDING PROTEIN MOLA"/>
    <property type="match status" value="1"/>
</dbReference>
<name>A0ABT2EQD4_9BACT</name>
<feature type="coiled-coil region" evidence="2">
    <location>
        <begin position="142"/>
        <end position="169"/>
    </location>
</feature>
<dbReference type="CDD" id="cd01144">
    <property type="entry name" value="BtuF"/>
    <property type="match status" value="1"/>
</dbReference>
<evidence type="ECO:0000256" key="1">
    <source>
        <dbReference type="ARBA" id="ARBA00022729"/>
    </source>
</evidence>
<dbReference type="NCBIfam" id="NF038402">
    <property type="entry name" value="TroA_like"/>
    <property type="match status" value="1"/>
</dbReference>
<dbReference type="SUPFAM" id="SSF53807">
    <property type="entry name" value="Helical backbone' metal receptor"/>
    <property type="match status" value="1"/>
</dbReference>
<dbReference type="RefSeq" id="WP_259097911.1">
    <property type="nucleotide sequence ID" value="NZ_CP130454.1"/>
</dbReference>
<evidence type="ECO:0000256" key="3">
    <source>
        <dbReference type="SAM" id="SignalP"/>
    </source>
</evidence>
<dbReference type="EMBL" id="JANUCP010000004">
    <property type="protein sequence ID" value="MCS3920142.1"/>
    <property type="molecule type" value="Genomic_DNA"/>
</dbReference>
<keyword evidence="1 3" id="KW-0732">Signal</keyword>
<evidence type="ECO:0000259" key="4">
    <source>
        <dbReference type="PROSITE" id="PS50983"/>
    </source>
</evidence>
<sequence>MKSVWLKTFALTLALVFNALGLAKTVKDDLGRAVNVPEKVNRIVSLAPSATENLFAIGAGHLVVGVTSACDYPPEVRKLPQVGDFMKPSLERVAALKPDLIVIVSSTIPKAIADDLQEKTKTSVFVFQPKTVRDVVKGLMTLGELTNRKRQAQKLAVQLERRLKAVTKQVANKPKVSVVVEISPPPSLMVAGPGTFIDDAIRIAGGKNAFSDAQQPFPLVSLETLVAKDPDVYIVAAKGKTSSQILDEVRKRPGFSNLRCVREGRVYGIDPDLLFRPTPRLIKGVEKLAQLLHQK</sequence>
<evidence type="ECO:0000313" key="6">
    <source>
        <dbReference type="Proteomes" id="UP001204798"/>
    </source>
</evidence>
<gene>
    <name evidence="5" type="ORF">M2350_002559</name>
</gene>
<dbReference type="PROSITE" id="PS50983">
    <property type="entry name" value="FE_B12_PBP"/>
    <property type="match status" value="1"/>
</dbReference>
<dbReference type="Pfam" id="PF01497">
    <property type="entry name" value="Peripla_BP_2"/>
    <property type="match status" value="1"/>
</dbReference>
<dbReference type="InterPro" id="IPR050902">
    <property type="entry name" value="ABC_Transporter_SBP"/>
</dbReference>
<feature type="signal peptide" evidence="3">
    <location>
        <begin position="1"/>
        <end position="23"/>
    </location>
</feature>